<evidence type="ECO:0000256" key="5">
    <source>
        <dbReference type="ARBA" id="ARBA00023242"/>
    </source>
</evidence>
<keyword evidence="2" id="KW-0805">Transcription regulation</keyword>
<dbReference type="PROSITE" id="PS51294">
    <property type="entry name" value="HTH_MYB"/>
    <property type="match status" value="1"/>
</dbReference>
<evidence type="ECO:0000256" key="1">
    <source>
        <dbReference type="ARBA" id="ARBA00004123"/>
    </source>
</evidence>
<evidence type="ECO:0008006" key="11">
    <source>
        <dbReference type="Google" id="ProtNLM"/>
    </source>
</evidence>
<dbReference type="GO" id="GO:0005634">
    <property type="term" value="C:nucleus"/>
    <property type="evidence" value="ECO:0007669"/>
    <property type="project" value="UniProtKB-SubCell"/>
</dbReference>
<feature type="region of interest" description="Disordered" evidence="6">
    <location>
        <begin position="40"/>
        <end position="64"/>
    </location>
</feature>
<dbReference type="PROSITE" id="PS50090">
    <property type="entry name" value="MYB_LIKE"/>
    <property type="match status" value="1"/>
</dbReference>
<accession>A0A7R9BVN6</accession>
<dbReference type="Gene3D" id="1.10.10.60">
    <property type="entry name" value="Homeodomain-like"/>
    <property type="match status" value="1"/>
</dbReference>
<proteinExistence type="predicted"/>
<dbReference type="SUPFAM" id="SSF46689">
    <property type="entry name" value="Homeodomain-like"/>
    <property type="match status" value="1"/>
</dbReference>
<dbReference type="InterPro" id="IPR051575">
    <property type="entry name" value="Myb-like_DNA-bd"/>
</dbReference>
<feature type="compositionally biased region" description="Acidic residues" evidence="6">
    <location>
        <begin position="41"/>
        <end position="63"/>
    </location>
</feature>
<feature type="region of interest" description="Disordered" evidence="6">
    <location>
        <begin position="854"/>
        <end position="876"/>
    </location>
</feature>
<dbReference type="InterPro" id="IPR009057">
    <property type="entry name" value="Homeodomain-like_sf"/>
</dbReference>
<organism evidence="9">
    <name type="scientific">Notodromas monacha</name>
    <dbReference type="NCBI Taxonomy" id="399045"/>
    <lineage>
        <taxon>Eukaryota</taxon>
        <taxon>Metazoa</taxon>
        <taxon>Ecdysozoa</taxon>
        <taxon>Arthropoda</taxon>
        <taxon>Crustacea</taxon>
        <taxon>Oligostraca</taxon>
        <taxon>Ostracoda</taxon>
        <taxon>Podocopa</taxon>
        <taxon>Podocopida</taxon>
        <taxon>Cypridocopina</taxon>
        <taxon>Cypridoidea</taxon>
        <taxon>Cyprididae</taxon>
        <taxon>Notodromas</taxon>
    </lineage>
</organism>
<name>A0A7R9BVN6_9CRUS</name>
<dbReference type="GO" id="GO:0019185">
    <property type="term" value="C:snRNA-activating protein complex"/>
    <property type="evidence" value="ECO:0007669"/>
    <property type="project" value="TreeGrafter"/>
</dbReference>
<sequence length="1021" mass="117765">MDEDDNYIDPTAIWSRYGVESDRSHRVQLRPYFEDQSTFIEDPDVEDDFEEPFPSSDEDETEELPIHTESVVELTRLCYSLNDQLKQLCFTLQEILPSYSSHLTKLAAERAMISAENGSKRIDVWSTSNDEPHDVDACDEYFQMPTMYFSFPDESCGYPNFPHQGNTFASTLMDQMRGWQVTQQRTLIECIRSEALDEECNRAELNAQFPRLLEISDQAFDKELSKIRERVARAVELPLVDLVGPRTRQFDWMKIVNSEQFQVIHERLIQSYRPEAAELMWRNALHPSINRSRWTFKEDLLLRKLVTEMGLYSWDEVAKVEYMILNELHDVPRPQKMETRSAYSCACRFHTCHNASIRENVFTPSEDQQLVSAVRQWQSPRNGLINWERVKDSFDTAYTSVDIKSRFFELNSPQFDSSPCDEKTLASLMAFFTLFPLSYENWAEVTRLRHPKKMRTEFSMFLGEYRKRRVGSQKKPWRKSYDVELLNHVIKSGEALKGCLLRANCPRQVMAERLELLKKVIIDEGGTLDDERLQGSYYNTREVADRDGRLSKAFSMMTECLRQAWGDWGQAEKQSELQTDPYEPSVKYKIYKHCLELLGVPNKPRLGSTCVVFNRSNHCPLEDRSISQLPKTFINDRILEGVGSQLWTRAVSILALYNDLSTRRRKFEFDRVTARHRTCFMKRSHAEDFSQLVSIATCLLRVDGVACPSALGDLVRRVTAENFWEYAGTDVTPWNVHTDRGIAFAPVKVKTNVVLLSRLKKEMLGKMSDFVFSKLFGARILDTDIFDKIEYPFFPPCMATMTGYEIMMMSFQLKKLSRQMTSLVSFKRKYADLLPFAEKMGACRPRNAKCLEMRPRNRNARQEKENVASEEDTTETLSPVPRIIRSDDPVFVRKPVATYSRKRKAPEADSEAVVAKLASISDERPSADRNVSGLGDASFRVPDVGTLSPDDAGRWLEGVVTALFAAPCKPRGLRTARKHVDHRRVQVWADKDHKKSNLGTRWKANPFQGASHAKGIVLEKV</sequence>
<dbReference type="GO" id="GO:0042796">
    <property type="term" value="P:snRNA transcription by RNA polymerase III"/>
    <property type="evidence" value="ECO:0007669"/>
    <property type="project" value="TreeGrafter"/>
</dbReference>
<dbReference type="AlphaFoldDB" id="A0A7R9BVN6"/>
<reference evidence="9" key="1">
    <citation type="submission" date="2020-11" db="EMBL/GenBank/DDBJ databases">
        <authorList>
            <person name="Tran Van P."/>
        </authorList>
    </citation>
    <scope>NUCLEOTIDE SEQUENCE</scope>
</reference>
<evidence type="ECO:0000313" key="9">
    <source>
        <dbReference type="EMBL" id="CAD7282477.1"/>
    </source>
</evidence>
<dbReference type="OrthoDB" id="6367122at2759"/>
<keyword evidence="10" id="KW-1185">Reference proteome</keyword>
<evidence type="ECO:0000256" key="4">
    <source>
        <dbReference type="ARBA" id="ARBA00023163"/>
    </source>
</evidence>
<evidence type="ECO:0000313" key="10">
    <source>
        <dbReference type="Proteomes" id="UP000678499"/>
    </source>
</evidence>
<dbReference type="Proteomes" id="UP000678499">
    <property type="component" value="Unassembled WGS sequence"/>
</dbReference>
<evidence type="ECO:0000259" key="8">
    <source>
        <dbReference type="PROSITE" id="PS51294"/>
    </source>
</evidence>
<evidence type="ECO:0000256" key="6">
    <source>
        <dbReference type="SAM" id="MobiDB-lite"/>
    </source>
</evidence>
<protein>
    <recommendedName>
        <fullName evidence="11">Myb-like domain-containing protein</fullName>
    </recommendedName>
</protein>
<feature type="domain" description="HTH myb-type" evidence="8">
    <location>
        <begin position="286"/>
        <end position="319"/>
    </location>
</feature>
<dbReference type="SMART" id="SM00717">
    <property type="entry name" value="SANT"/>
    <property type="match status" value="2"/>
</dbReference>
<keyword evidence="5" id="KW-0539">Nucleus</keyword>
<dbReference type="Pfam" id="PF13921">
    <property type="entry name" value="Myb_DNA-bind_6"/>
    <property type="match status" value="1"/>
</dbReference>
<feature type="domain" description="Myb-like" evidence="7">
    <location>
        <begin position="286"/>
        <end position="353"/>
    </location>
</feature>
<dbReference type="PANTHER" id="PTHR46621">
    <property type="entry name" value="SNRNA-ACTIVATING PROTEIN COMPLEX SUBUNIT 4"/>
    <property type="match status" value="1"/>
</dbReference>
<feature type="compositionally biased region" description="Basic and acidic residues" evidence="6">
    <location>
        <begin position="854"/>
        <end position="867"/>
    </location>
</feature>
<dbReference type="CDD" id="cd00167">
    <property type="entry name" value="SANT"/>
    <property type="match status" value="1"/>
</dbReference>
<evidence type="ECO:0000256" key="2">
    <source>
        <dbReference type="ARBA" id="ARBA00023015"/>
    </source>
</evidence>
<keyword evidence="4" id="KW-0804">Transcription</keyword>
<evidence type="ECO:0000256" key="3">
    <source>
        <dbReference type="ARBA" id="ARBA00023125"/>
    </source>
</evidence>
<comment type="subcellular location">
    <subcellularLocation>
        <location evidence="1">Nucleus</location>
    </subcellularLocation>
</comment>
<dbReference type="InterPro" id="IPR001005">
    <property type="entry name" value="SANT/Myb"/>
</dbReference>
<dbReference type="EMBL" id="OA885920">
    <property type="protein sequence ID" value="CAD7282477.1"/>
    <property type="molecule type" value="Genomic_DNA"/>
</dbReference>
<dbReference type="GO" id="GO:0042795">
    <property type="term" value="P:snRNA transcription by RNA polymerase II"/>
    <property type="evidence" value="ECO:0007669"/>
    <property type="project" value="TreeGrafter"/>
</dbReference>
<dbReference type="PANTHER" id="PTHR46621:SF1">
    <property type="entry name" value="SNRNA-ACTIVATING PROTEIN COMPLEX SUBUNIT 4"/>
    <property type="match status" value="1"/>
</dbReference>
<evidence type="ECO:0000259" key="7">
    <source>
        <dbReference type="PROSITE" id="PS50090"/>
    </source>
</evidence>
<dbReference type="InterPro" id="IPR017930">
    <property type="entry name" value="Myb_dom"/>
</dbReference>
<keyword evidence="3" id="KW-0238">DNA-binding</keyword>
<dbReference type="GO" id="GO:0001006">
    <property type="term" value="F:RNA polymerase III type 3 promoter sequence-specific DNA binding"/>
    <property type="evidence" value="ECO:0007669"/>
    <property type="project" value="TreeGrafter"/>
</dbReference>
<dbReference type="EMBL" id="CAJPEX010003883">
    <property type="protein sequence ID" value="CAG0922629.1"/>
    <property type="molecule type" value="Genomic_DNA"/>
</dbReference>
<dbReference type="GO" id="GO:0000978">
    <property type="term" value="F:RNA polymerase II cis-regulatory region sequence-specific DNA binding"/>
    <property type="evidence" value="ECO:0007669"/>
    <property type="project" value="TreeGrafter"/>
</dbReference>
<gene>
    <name evidence="9" type="ORF">NMOB1V02_LOCUS10101</name>
</gene>